<proteinExistence type="predicted"/>
<dbReference type="EC" id="2.7.13.3" evidence="2"/>
<comment type="catalytic activity">
    <reaction evidence="1">
        <text>ATP + protein L-histidine = ADP + protein N-phospho-L-histidine.</text>
        <dbReference type="EC" id="2.7.13.3"/>
    </reaction>
</comment>
<dbReference type="InterPro" id="IPR003594">
    <property type="entry name" value="HATPase_dom"/>
</dbReference>
<dbReference type="AlphaFoldDB" id="A0A1L3GRP7"/>
<dbReference type="GO" id="GO:0004673">
    <property type="term" value="F:protein histidine kinase activity"/>
    <property type="evidence" value="ECO:0007669"/>
    <property type="project" value="UniProtKB-EC"/>
</dbReference>
<dbReference type="Pfam" id="PF02518">
    <property type="entry name" value="HATPase_c"/>
    <property type="match status" value="1"/>
</dbReference>
<dbReference type="STRING" id="1842532.A7E78_12690"/>
<dbReference type="PANTHER" id="PTHR43065">
    <property type="entry name" value="SENSOR HISTIDINE KINASE"/>
    <property type="match status" value="1"/>
</dbReference>
<organism evidence="10 11">
    <name type="scientific">Syntrophotalea acetylenivorans</name>
    <dbReference type="NCBI Taxonomy" id="1842532"/>
    <lineage>
        <taxon>Bacteria</taxon>
        <taxon>Pseudomonadati</taxon>
        <taxon>Thermodesulfobacteriota</taxon>
        <taxon>Desulfuromonadia</taxon>
        <taxon>Desulfuromonadales</taxon>
        <taxon>Syntrophotaleaceae</taxon>
        <taxon>Syntrophotalea</taxon>
    </lineage>
</organism>
<evidence type="ECO:0000256" key="2">
    <source>
        <dbReference type="ARBA" id="ARBA00012438"/>
    </source>
</evidence>
<dbReference type="SUPFAM" id="SSF55874">
    <property type="entry name" value="ATPase domain of HSP90 chaperone/DNA topoisomerase II/histidine kinase"/>
    <property type="match status" value="1"/>
</dbReference>
<dbReference type="Gene3D" id="3.30.565.10">
    <property type="entry name" value="Histidine kinase-like ATPase, C-terminal domain"/>
    <property type="match status" value="1"/>
</dbReference>
<sequence length="67" mass="7064">MDPFYSTKPSGSGTGLGLSISHGIIKDHGGEIRIFSVPGQYTRVVLDLPVADADCQMGQQEEVGGSR</sequence>
<keyword evidence="11" id="KW-1185">Reference proteome</keyword>
<dbReference type="InterPro" id="IPR004358">
    <property type="entry name" value="Sig_transdc_His_kin-like_C"/>
</dbReference>
<dbReference type="GO" id="GO:0005524">
    <property type="term" value="F:ATP binding"/>
    <property type="evidence" value="ECO:0007669"/>
    <property type="project" value="UniProtKB-KW"/>
</dbReference>
<evidence type="ECO:0000256" key="8">
    <source>
        <dbReference type="ARBA" id="ARBA00023012"/>
    </source>
</evidence>
<evidence type="ECO:0000256" key="6">
    <source>
        <dbReference type="ARBA" id="ARBA00022777"/>
    </source>
</evidence>
<gene>
    <name evidence="10" type="ORF">A7E78_12690</name>
</gene>
<keyword evidence="3" id="KW-0597">Phosphoprotein</keyword>
<dbReference type="PROSITE" id="PS50109">
    <property type="entry name" value="HIS_KIN"/>
    <property type="match status" value="1"/>
</dbReference>
<evidence type="ECO:0000256" key="1">
    <source>
        <dbReference type="ARBA" id="ARBA00000085"/>
    </source>
</evidence>
<accession>A0A1L3GRP7</accession>
<protein>
    <recommendedName>
        <fullName evidence="2">histidine kinase</fullName>
        <ecNumber evidence="2">2.7.13.3</ecNumber>
    </recommendedName>
</protein>
<evidence type="ECO:0000256" key="5">
    <source>
        <dbReference type="ARBA" id="ARBA00022741"/>
    </source>
</evidence>
<evidence type="ECO:0000313" key="10">
    <source>
        <dbReference type="EMBL" id="APG28626.1"/>
    </source>
</evidence>
<evidence type="ECO:0000256" key="4">
    <source>
        <dbReference type="ARBA" id="ARBA00022679"/>
    </source>
</evidence>
<dbReference type="PANTHER" id="PTHR43065:SF10">
    <property type="entry name" value="PEROXIDE STRESS-ACTIVATED HISTIDINE KINASE MAK3"/>
    <property type="match status" value="1"/>
</dbReference>
<dbReference type="PRINTS" id="PR00344">
    <property type="entry name" value="BCTRLSENSOR"/>
</dbReference>
<keyword evidence="6" id="KW-0418">Kinase</keyword>
<dbReference type="InterPro" id="IPR005467">
    <property type="entry name" value="His_kinase_dom"/>
</dbReference>
<keyword evidence="7" id="KW-0067">ATP-binding</keyword>
<dbReference type="InterPro" id="IPR036890">
    <property type="entry name" value="HATPase_C_sf"/>
</dbReference>
<dbReference type="EMBL" id="CP015519">
    <property type="protein sequence ID" value="APG28626.1"/>
    <property type="molecule type" value="Genomic_DNA"/>
</dbReference>
<dbReference type="GO" id="GO:0000160">
    <property type="term" value="P:phosphorelay signal transduction system"/>
    <property type="evidence" value="ECO:0007669"/>
    <property type="project" value="UniProtKB-KW"/>
</dbReference>
<evidence type="ECO:0000256" key="7">
    <source>
        <dbReference type="ARBA" id="ARBA00022840"/>
    </source>
</evidence>
<evidence type="ECO:0000313" key="11">
    <source>
        <dbReference type="Proteomes" id="UP000182517"/>
    </source>
</evidence>
<dbReference type="Proteomes" id="UP000182517">
    <property type="component" value="Chromosome"/>
</dbReference>
<evidence type="ECO:0000256" key="3">
    <source>
        <dbReference type="ARBA" id="ARBA00022553"/>
    </source>
</evidence>
<evidence type="ECO:0000259" key="9">
    <source>
        <dbReference type="PROSITE" id="PS50109"/>
    </source>
</evidence>
<feature type="domain" description="Histidine kinase" evidence="9">
    <location>
        <begin position="1"/>
        <end position="52"/>
    </location>
</feature>
<keyword evidence="8" id="KW-0902">Two-component regulatory system</keyword>
<reference evidence="10 11" key="1">
    <citation type="journal article" date="2017" name="Genome Announc.">
        <title>Complete Genome Sequences of Two Acetylene-Fermenting Pelobacter acetylenicus Strains.</title>
        <authorList>
            <person name="Sutton J.M."/>
            <person name="Baesman S.M."/>
            <person name="Fierst J.L."/>
            <person name="Poret-Peterson A.T."/>
            <person name="Oremland R.S."/>
            <person name="Dunlap D.S."/>
            <person name="Akob D.M."/>
        </authorList>
    </citation>
    <scope>NUCLEOTIDE SEQUENCE [LARGE SCALE GENOMIC DNA]</scope>
    <source>
        <strain evidence="10 11">SFB93</strain>
    </source>
</reference>
<name>A0A1L3GRP7_9BACT</name>
<keyword evidence="4" id="KW-0808">Transferase</keyword>
<keyword evidence="5" id="KW-0547">Nucleotide-binding</keyword>
<dbReference type="KEGG" id="pef:A7E78_12690"/>